<dbReference type="Pfam" id="PF11146">
    <property type="entry name" value="DUF2905"/>
    <property type="match status" value="1"/>
</dbReference>
<dbReference type="AlphaFoldDB" id="A0A2U3KR04"/>
<accession>A0A2U3KR04</accession>
<keyword evidence="1" id="KW-1133">Transmembrane helix</keyword>
<protein>
    <recommendedName>
        <fullName evidence="4">DUF2905 domain-containing protein</fullName>
    </recommendedName>
</protein>
<reference evidence="3" key="1">
    <citation type="submission" date="2018-02" db="EMBL/GenBank/DDBJ databases">
        <authorList>
            <person name="Hausmann B."/>
        </authorList>
    </citation>
    <scope>NUCLEOTIDE SEQUENCE [LARGE SCALE GENOMIC DNA]</scope>
    <source>
        <strain evidence="3">Peat soil MAG SbA1</strain>
    </source>
</reference>
<keyword evidence="1" id="KW-0472">Membrane</keyword>
<dbReference type="PANTHER" id="PTHR36443">
    <property type="entry name" value="BSR5223 PROTEIN"/>
    <property type="match status" value="1"/>
</dbReference>
<organism evidence="2 3">
    <name type="scientific">Candidatus Sulfotelmatobacter kueseliae</name>
    <dbReference type="NCBI Taxonomy" id="2042962"/>
    <lineage>
        <taxon>Bacteria</taxon>
        <taxon>Pseudomonadati</taxon>
        <taxon>Acidobacteriota</taxon>
        <taxon>Terriglobia</taxon>
        <taxon>Terriglobales</taxon>
        <taxon>Candidatus Korobacteraceae</taxon>
        <taxon>Candidatus Sulfotelmatobacter</taxon>
    </lineage>
</organism>
<gene>
    <name evidence="2" type="ORF">SBA1_420018</name>
</gene>
<proteinExistence type="predicted"/>
<evidence type="ECO:0000313" key="3">
    <source>
        <dbReference type="Proteomes" id="UP000238701"/>
    </source>
</evidence>
<keyword evidence="1" id="KW-0812">Transmembrane</keyword>
<evidence type="ECO:0000313" key="2">
    <source>
        <dbReference type="EMBL" id="SPF42098.1"/>
    </source>
</evidence>
<dbReference type="InterPro" id="IPR021320">
    <property type="entry name" value="DUF2905"/>
</dbReference>
<feature type="transmembrane region" description="Helical" evidence="1">
    <location>
        <begin position="7"/>
        <end position="28"/>
    </location>
</feature>
<sequence length="74" mass="8223">MTDFGKLLIFFGVVLLVAGIALVVLGRTNLPLGRLPGDIVYRGKNTTFYFPLATSLLLSLLLSILLYVVGRWRR</sequence>
<feature type="transmembrane region" description="Helical" evidence="1">
    <location>
        <begin position="48"/>
        <end position="69"/>
    </location>
</feature>
<dbReference type="PANTHER" id="PTHR36443:SF1">
    <property type="entry name" value="BSR5223 PROTEIN"/>
    <property type="match status" value="1"/>
</dbReference>
<dbReference type="Proteomes" id="UP000238701">
    <property type="component" value="Unassembled WGS sequence"/>
</dbReference>
<evidence type="ECO:0000256" key="1">
    <source>
        <dbReference type="SAM" id="Phobius"/>
    </source>
</evidence>
<name>A0A2U3KR04_9BACT</name>
<dbReference type="EMBL" id="OMOD01000136">
    <property type="protein sequence ID" value="SPF42098.1"/>
    <property type="molecule type" value="Genomic_DNA"/>
</dbReference>
<evidence type="ECO:0008006" key="4">
    <source>
        <dbReference type="Google" id="ProtNLM"/>
    </source>
</evidence>